<dbReference type="EMBL" id="CP000575">
    <property type="protein sequence ID" value="ABN69126.1"/>
    <property type="molecule type" value="Genomic_DNA"/>
</dbReference>
<dbReference type="RefSeq" id="WP_011838317.1">
    <property type="nucleotide sequence ID" value="NC_009033.1"/>
</dbReference>
<dbReference type="eggNOG" id="arCOG00636">
    <property type="taxonomic scope" value="Archaea"/>
</dbReference>
<dbReference type="InterPro" id="IPR010918">
    <property type="entry name" value="PurM-like_C_dom"/>
</dbReference>
<dbReference type="InterPro" id="IPR036921">
    <property type="entry name" value="PurM-like_N_sf"/>
</dbReference>
<dbReference type="AlphaFoldDB" id="A3DKG6"/>
<dbReference type="HOGENOM" id="CLU_049733_0_0_2"/>
<dbReference type="PIRSF" id="PIRSF005644">
    <property type="entry name" value="Hdrgns_mtr_HypE"/>
    <property type="match status" value="1"/>
</dbReference>
<dbReference type="InterPro" id="IPR016188">
    <property type="entry name" value="PurM-like_N"/>
</dbReference>
<name>A3DKG6_STAMF</name>
<dbReference type="CDD" id="cd02197">
    <property type="entry name" value="HypE"/>
    <property type="match status" value="1"/>
</dbReference>
<evidence type="ECO:0000256" key="1">
    <source>
        <dbReference type="ARBA" id="ARBA00006243"/>
    </source>
</evidence>
<dbReference type="InterPro" id="IPR036676">
    <property type="entry name" value="PurM-like_C_sf"/>
</dbReference>
<protein>
    <submittedName>
        <fullName evidence="4">Hydrogenase expression/formation protein HypE</fullName>
    </submittedName>
</protein>
<feature type="domain" description="PurM-like C-terminal" evidence="3">
    <location>
        <begin position="168"/>
        <end position="314"/>
    </location>
</feature>
<dbReference type="GeneID" id="4906762"/>
<dbReference type="InterPro" id="IPR011854">
    <property type="entry name" value="HypE"/>
</dbReference>
<dbReference type="Proteomes" id="UP000000254">
    <property type="component" value="Chromosome"/>
</dbReference>
<evidence type="ECO:0000259" key="2">
    <source>
        <dbReference type="Pfam" id="PF00586"/>
    </source>
</evidence>
<dbReference type="PANTHER" id="PTHR30303:SF0">
    <property type="entry name" value="CARBAMOYL DEHYDRATASE HYPE"/>
    <property type="match status" value="1"/>
</dbReference>
<dbReference type="Gene3D" id="3.90.650.10">
    <property type="entry name" value="PurM-like C-terminal domain"/>
    <property type="match status" value="1"/>
</dbReference>
<dbReference type="KEGG" id="smr:Smar_0012"/>
<proteinExistence type="inferred from homology"/>
<dbReference type="STRING" id="399550.Smar_0012"/>
<feature type="domain" description="PurM-like N-terminal" evidence="2">
    <location>
        <begin position="47"/>
        <end position="158"/>
    </location>
</feature>
<keyword evidence="5" id="KW-1185">Reference proteome</keyword>
<dbReference type="Gene3D" id="3.30.1330.10">
    <property type="entry name" value="PurM-like, N-terminal domain"/>
    <property type="match status" value="1"/>
</dbReference>
<dbReference type="Pfam" id="PF00586">
    <property type="entry name" value="AIRS"/>
    <property type="match status" value="1"/>
</dbReference>
<comment type="similarity">
    <text evidence="1">Belongs to the HypE family.</text>
</comment>
<dbReference type="GO" id="GO:0051604">
    <property type="term" value="P:protein maturation"/>
    <property type="evidence" value="ECO:0007669"/>
    <property type="project" value="TreeGrafter"/>
</dbReference>
<organism evidence="4 5">
    <name type="scientific">Staphylothermus marinus (strain ATCC 43588 / DSM 3639 / JCM 9404 / F1)</name>
    <dbReference type="NCBI Taxonomy" id="399550"/>
    <lineage>
        <taxon>Archaea</taxon>
        <taxon>Thermoproteota</taxon>
        <taxon>Thermoprotei</taxon>
        <taxon>Desulfurococcales</taxon>
        <taxon>Desulfurococcaceae</taxon>
        <taxon>Staphylothermus</taxon>
    </lineage>
</organism>
<evidence type="ECO:0000259" key="3">
    <source>
        <dbReference type="Pfam" id="PF02769"/>
    </source>
</evidence>
<dbReference type="PANTHER" id="PTHR30303">
    <property type="entry name" value="HYDROGENASE ISOENZYMES FORMATION PROTEIN HYPE"/>
    <property type="match status" value="1"/>
</dbReference>
<reference evidence="4 5" key="2">
    <citation type="journal article" date="2009" name="Stand. Genomic Sci.">
        <title>Complete genome sequence of Staphylothermus marinus Stetter and Fiala 1986 type strain F1.</title>
        <authorList>
            <person name="Anderson I.J."/>
            <person name="Sun H."/>
            <person name="Lapidus A."/>
            <person name="Copeland A."/>
            <person name="Glavina Del Rio T."/>
            <person name="Tice H."/>
            <person name="Dalin E."/>
            <person name="Lucas S."/>
            <person name="Barry K."/>
            <person name="Land M."/>
            <person name="Richardson P."/>
            <person name="Huber H."/>
            <person name="Kyrpides N.C."/>
        </authorList>
    </citation>
    <scope>NUCLEOTIDE SEQUENCE [LARGE SCALE GENOMIC DNA]</scope>
    <source>
        <strain evidence="5">ATCC 43588 / DSM 3639 / JCM 9404 / F1</strain>
    </source>
</reference>
<dbReference type="NCBIfam" id="TIGR02124">
    <property type="entry name" value="hypE"/>
    <property type="match status" value="1"/>
</dbReference>
<dbReference type="Pfam" id="PF02769">
    <property type="entry name" value="AIRS_C"/>
    <property type="match status" value="1"/>
</dbReference>
<accession>A3DKG6</accession>
<sequence>MVIGRYITTVHGSGGFETLEIIEKLIVHRVPENLRKVLDGVGLDVLDDGSSMRIGNTHIVISTDNFTVKPLFFPGGDIGHLAVSGVLNDLVMMGARPIAFMDGIIVEEGFPRDDLDRILESMIKLLKENNVALIGGDFKVMPKKSLDGLIISGTGIGLAEKPIIDKIKPGDKIIVTGPIAEHGATILAAQLGMLEQAQGLRSDTRPLVKTVLPILEKYRDHIHAARDPTRGGLSIVLNEWVRGTKYTIVINRSTIPIRDEVRQFLDALGIDPLGVAGEGLAILSVDNEVADEIVEELHRRGEPYATIIGEVIVPEEEYLAGRVIAITEVGGKVVVQPNALNLPRIC</sequence>
<gene>
    <name evidence="4" type="ordered locus">Smar_0012</name>
</gene>
<dbReference type="SUPFAM" id="SSF55326">
    <property type="entry name" value="PurM N-terminal domain-like"/>
    <property type="match status" value="1"/>
</dbReference>
<evidence type="ECO:0000313" key="5">
    <source>
        <dbReference type="Proteomes" id="UP000000254"/>
    </source>
</evidence>
<reference evidence="5" key="1">
    <citation type="journal article" date="2009" name="BMC Genomics">
        <title>The complete genome sequence of Staphylothermus marinus reveals differences in sulfur metabolism among heterotrophic Crenarchaeota.</title>
        <authorList>
            <person name="Anderson I.J."/>
            <person name="Dharmarajan L."/>
            <person name="Rodriguez J."/>
            <person name="Hooper S."/>
            <person name="Porat I."/>
            <person name="Ulrich L.E."/>
            <person name="Elkins J.G."/>
            <person name="Mavromatis K."/>
            <person name="Sun H."/>
            <person name="Land M."/>
            <person name="Lapidus A."/>
            <person name="Lucas S."/>
            <person name="Barry K."/>
            <person name="Huber H."/>
            <person name="Zhulin I.B."/>
            <person name="Whitman W.B."/>
            <person name="Mukhopadhyay B."/>
            <person name="Woese C."/>
            <person name="Bristow J."/>
            <person name="Kyrpides N."/>
        </authorList>
    </citation>
    <scope>NUCLEOTIDE SEQUENCE [LARGE SCALE GENOMIC DNA]</scope>
    <source>
        <strain evidence="5">ATCC 43588 / DSM 3639 / JCM 9404 / F1</strain>
    </source>
</reference>
<evidence type="ECO:0000313" key="4">
    <source>
        <dbReference type="EMBL" id="ABN69126.1"/>
    </source>
</evidence>
<dbReference type="SUPFAM" id="SSF56042">
    <property type="entry name" value="PurM C-terminal domain-like"/>
    <property type="match status" value="1"/>
</dbReference>